<feature type="compositionally biased region" description="Basic and acidic residues" evidence="7">
    <location>
        <begin position="1735"/>
        <end position="1751"/>
    </location>
</feature>
<dbReference type="PROSITE" id="PS00018">
    <property type="entry name" value="EF_HAND_1"/>
    <property type="match status" value="1"/>
</dbReference>
<evidence type="ECO:0000256" key="1">
    <source>
        <dbReference type="ARBA" id="ARBA00005232"/>
    </source>
</evidence>
<feature type="region of interest" description="Disordered" evidence="7">
    <location>
        <begin position="1"/>
        <end position="113"/>
    </location>
</feature>
<dbReference type="OrthoDB" id="240216at2759"/>
<reference evidence="10" key="1">
    <citation type="journal article" date="2023" name="Commun. Biol.">
        <title>Genome analysis of Parmales, the sister group of diatoms, reveals the evolutionary specialization of diatoms from phago-mixotrophs to photoautotrophs.</title>
        <authorList>
            <person name="Ban H."/>
            <person name="Sato S."/>
            <person name="Yoshikawa S."/>
            <person name="Yamada K."/>
            <person name="Nakamura Y."/>
            <person name="Ichinomiya M."/>
            <person name="Sato N."/>
            <person name="Blanc-Mathieu R."/>
            <person name="Endo H."/>
            <person name="Kuwata A."/>
            <person name="Ogata H."/>
        </authorList>
    </citation>
    <scope>NUCLEOTIDE SEQUENCE [LARGE SCALE GENOMIC DNA]</scope>
</reference>
<protein>
    <recommendedName>
        <fullName evidence="8">Choline/carnitine acyltransferase domain-containing protein</fullName>
    </recommendedName>
</protein>
<feature type="region of interest" description="Disordered" evidence="7">
    <location>
        <begin position="265"/>
        <end position="306"/>
    </location>
</feature>
<feature type="region of interest" description="Disordered" evidence="7">
    <location>
        <begin position="1726"/>
        <end position="1751"/>
    </location>
</feature>
<dbReference type="GO" id="GO:0006635">
    <property type="term" value="P:fatty acid beta-oxidation"/>
    <property type="evidence" value="ECO:0007669"/>
    <property type="project" value="TreeGrafter"/>
</dbReference>
<feature type="region of interest" description="Disordered" evidence="7">
    <location>
        <begin position="1891"/>
        <end position="1920"/>
    </location>
</feature>
<dbReference type="Gene3D" id="3.30.559.70">
    <property type="entry name" value="Choline/Carnitine o-acyltransferase, domain 2"/>
    <property type="match status" value="1"/>
</dbReference>
<evidence type="ECO:0000259" key="8">
    <source>
        <dbReference type="Pfam" id="PF00755"/>
    </source>
</evidence>
<proteinExistence type="inferred from homology"/>
<dbReference type="Pfam" id="PF00755">
    <property type="entry name" value="Carn_acyltransf"/>
    <property type="match status" value="1"/>
</dbReference>
<dbReference type="InterPro" id="IPR023213">
    <property type="entry name" value="CAT-like_dom_sf"/>
</dbReference>
<evidence type="ECO:0000256" key="2">
    <source>
        <dbReference type="ARBA" id="ARBA00022679"/>
    </source>
</evidence>
<evidence type="ECO:0000256" key="4">
    <source>
        <dbReference type="ARBA" id="ARBA00023315"/>
    </source>
</evidence>
<feature type="domain" description="Choline/carnitine acyltransferase" evidence="8">
    <location>
        <begin position="458"/>
        <end position="1018"/>
    </location>
</feature>
<feature type="region of interest" description="Disordered" evidence="7">
    <location>
        <begin position="2475"/>
        <end position="2545"/>
    </location>
</feature>
<name>A0A9W7LEP7_9STRA</name>
<feature type="compositionally biased region" description="Basic and acidic residues" evidence="7">
    <location>
        <begin position="2479"/>
        <end position="2494"/>
    </location>
</feature>
<feature type="compositionally biased region" description="Polar residues" evidence="7">
    <location>
        <begin position="1122"/>
        <end position="1151"/>
    </location>
</feature>
<feature type="region of interest" description="Disordered" evidence="7">
    <location>
        <begin position="1075"/>
        <end position="1188"/>
    </location>
</feature>
<keyword evidence="2" id="KW-0808">Transferase</keyword>
<dbReference type="InterPro" id="IPR018247">
    <property type="entry name" value="EF_Hand_1_Ca_BS"/>
</dbReference>
<feature type="region of interest" description="Disordered" evidence="7">
    <location>
        <begin position="2054"/>
        <end position="2168"/>
    </location>
</feature>
<dbReference type="PANTHER" id="PTHR22589">
    <property type="entry name" value="CARNITINE O-ACYLTRANSFERASE"/>
    <property type="match status" value="1"/>
</dbReference>
<dbReference type="SUPFAM" id="SSF52777">
    <property type="entry name" value="CoA-dependent acyltransferases"/>
    <property type="match status" value="2"/>
</dbReference>
<dbReference type="PANTHER" id="PTHR22589:SF16">
    <property type="entry name" value="CARNITINE O-PALMITOYLTRANSFERASE 2, MITOCHONDRIAL"/>
    <property type="match status" value="1"/>
</dbReference>
<comment type="similarity">
    <text evidence="1">Belongs to the carnitine/choline acetyltransferase family.</text>
</comment>
<dbReference type="InterPro" id="IPR042231">
    <property type="entry name" value="Cho/carn_acyl_trans_2"/>
</dbReference>
<feature type="compositionally biased region" description="Low complexity" evidence="7">
    <location>
        <begin position="85"/>
        <end position="99"/>
    </location>
</feature>
<accession>A0A9W7LEP7</accession>
<keyword evidence="6" id="KW-0175">Coiled coil</keyword>
<sequence length="2545" mass="283150">MSSSEKESSDGKDVPIEQSAADLSVDATLTTEATLKAGVQSPTGIEKKVSGKKKKKYEDDSSVDEDELEEEGGGSGSDGEKRPGRTVVGRSTVGVKTGSPSDEVKQKQQKRKVTTNTTVSAFVMNASNLYHGVLERSCGSIECKVSIQSGEEVIEGLTKTVVGEELKGKDKEGGRHVVKFGNAEGKDGGKEERDGVWLDYAMSSIDLTPSALSKLTLTFTLSRVVGAKSSIIGIYTSPAFMDVVNEESEVNITKGKSKRGKMKVTWDFNRNTSEKETSANDRESSTNDDATEGATSEANSPEDATAAGEIMWKGVVGILMKDKEVKMMFANPKFKDLKKKSEGSDTDVLTAQAPAVDPKALFKLAAKDSVLGKAMADPKFQPYVKAITERPELLANDMKGLKEMVDKDEEGKAVATMALERLSVVMKKIAQTEVKSKDEKSPTKVNHMYSNQADLPRLPMPELNNTKEMLIEVLRPISTDSEWKETEKKVQTFFDEQAEGLQNILEKVDKENMETTWFHPFHTDMYMNARYPTYIYKNPVGVCRKDFLEAKGLTSQLDVAAAVVRGTIKFGIKCMEETLEPDEFKGITTCMLQYGRMFGSCRIPGKDKDSFVKSAADAEKFFVVTRGGGWWKIKCGAGIAHHSIKKALKEILEQKVEDGQDVGVLTTGRRDEWSGWREKLLEAGNANQLEAVEKCMFVLCLDEEGGELKETIRQAVVGGTGGRWFDKPLNLIVTSNGWLALNSEHSWGDGIALVRWGKEVVEDLENEDSDTDKEETAAERITWKLDDGIKDIIRKQTRDSEKEGSKWIGSEFYWKNYGATFCKENKISPDAVVQQALMLAYRAKEGEFPGAYSVGQQVAFKGGRNERVRAGTGLCKEFVEGAQEREGDIDWKGNLARLKKACERQQVVTRMALMGNGFDRHMYCLSQIAEKEGVQVELFKDPIFTKLMTDTLCSSSLEANFVEVMVANPAFSDFDDSGSTNGESKGRYFIIYSTRKDEIRFSVNGFEGSDVEGMSEAIQDALDFVKKIVVKGGIKEIAEDDQVGSDEIVWKDVVGILMKDKEVKMMFANPKFKDLKKKSEGSDTDAFSSKSKDTSSPAPSEPSAENERAASPESISGEFANTPVSNKKQSRNTFSPTNSESSGSVLQSQQTVEKKKKVRRVRKVGNKNAVQEGDESRSETSSPAFSEDYLNDKENELMEEEVTRAIAIANKSKDLKELTVITSLFGDGSKSEVRAAVVEARKYLDMVRKRDAIKNKVESSKMVTAASPRLEKRHSSGLNPDGTPLTKVQIESLKRRRACREGTLIPPQAAVWIQAVWRGKAGRRVVKRRYRAQREIARIWRGWYTREKTRAELNRWKGVIKEERTRNVRVNRIAKQRAELAMLRRTKADELGKVDGWRKTRAVRLLQRWARRIFRTGWFIRKHGKKNRTVIKKEGGFTVREDRRGVVDDIEEELTVQVEEDDAQVDESMASFWSRASINKSAAEEDREGFEVDFHHLHQSRFPATPAFKIKKSSYTSSLGEASALRLADLQRRVAVTAQEARREKEKKEREMMEGVKSNYRARRGYEKLLEVQQEAKMKLAERSVIEEREDEKKERRRKRLDRFERLERTMENMPNLQKVRGEFLKRKEGKRSDIKDVMKGWKIPESQRGRARAEKMHKDTLRALKDREEWYSLNVGAEFGGGRVDLRTVAEGEVEVENHNSIYDEDDKSMFWWIYSSKENAAQGGGVHLRRRAKESPGSRLERMDESISESRKRGMELQKGIVRRLAREQRLLKAPEELDRIQGGRAKKLHDAAVQLQRVFRGGAVRYEVKRELKEMRVKGALEMIVRELGGGEVSGGLGGLLGGLGFGGAGAGAGKTTGLFRGTKKAWEGGFMATKEISKKNANTWAGAGINEDPVSSNLSTPLRGDKKGNTSLPGTPSVIKNIQVAAEPTPSDRSRLEVKTRGVEMGLGTETPIMVNMLVDVDLGLGSLNKPNKWTPGKVVSVGPRGVEVEFDDGDRMGGLDRGRVRIRGGTPDTGLLERRMNEEGKTAWEKSTPVSELSGTPSTVQLERMRRDNSFKSFEGETESERKGNIERVIEAVENLNDKENYGENGKTEDEKVASEAKGGAEEVKEGGLVIPRLNIPSSSGSANTTPTTGGYVSPESASPTRSSTPLKSPTRAGREAGKKIIDHVVKMKKDRGGKNTNILGSTGGGQAEGGRIRNVMCLARQEFEKTGYTVASVLELLDMDDNGFVGVDDVVDFLVCVDASLGTKLESIADVKNVGIAVGTWLEKTGGINVKEIMSLWDDWMTWGDNWDERIVGLEVGRRAKVTGEKSGKGGKEVLVRLWDTLTPSLNEFKKGLGRLKVKLSAQEIEGLVSMCRVGEVVNVERLTELCFYNTGNVNHRDLQKALKRHFDKGVRRLEEFLLLMGDVDYDNSGYVEWRRFMRQLDHTGFVLNSGQMATLAALLTRDGGIKIGYADMDRIKRGDTLAMPMGREGGEERMGAVDVRSTETPKVNKGKKNLKLLGSGKKSGKKKTPLRSLANRGSSDGMTVTWKKDQSPGR</sequence>
<feature type="compositionally biased region" description="Polar residues" evidence="7">
    <location>
        <begin position="2037"/>
        <end position="2047"/>
    </location>
</feature>
<feature type="compositionally biased region" description="Polar residues" evidence="7">
    <location>
        <begin position="2125"/>
        <end position="2157"/>
    </location>
</feature>
<feature type="compositionally biased region" description="Basic and acidic residues" evidence="7">
    <location>
        <begin position="2068"/>
        <end position="2115"/>
    </location>
</feature>
<comment type="caution">
    <text evidence="9">The sequence shown here is derived from an EMBL/GenBank/DDBJ whole genome shotgun (WGS) entry which is preliminary data.</text>
</comment>
<keyword evidence="4" id="KW-0012">Acyltransferase</keyword>
<evidence type="ECO:0000313" key="9">
    <source>
        <dbReference type="EMBL" id="GMI47263.1"/>
    </source>
</evidence>
<feature type="compositionally biased region" description="Basic residues" evidence="7">
    <location>
        <begin position="1154"/>
        <end position="1165"/>
    </location>
</feature>
<keyword evidence="10" id="KW-1185">Reference proteome</keyword>
<dbReference type="PROSITE" id="PS50096">
    <property type="entry name" value="IQ"/>
    <property type="match status" value="2"/>
</dbReference>
<dbReference type="SUPFAM" id="SSF47473">
    <property type="entry name" value="EF-hand"/>
    <property type="match status" value="1"/>
</dbReference>
<dbReference type="InterPro" id="IPR011992">
    <property type="entry name" value="EF-hand-dom_pair"/>
</dbReference>
<dbReference type="InterPro" id="IPR000542">
    <property type="entry name" value="Carn_acyl_trans"/>
</dbReference>
<feature type="compositionally biased region" description="Low complexity" evidence="7">
    <location>
        <begin position="1095"/>
        <end position="1104"/>
    </location>
</feature>
<keyword evidence="3" id="KW-0106">Calcium</keyword>
<feature type="region of interest" description="Disordered" evidence="7">
    <location>
        <begin position="2028"/>
        <end position="2047"/>
    </location>
</feature>
<evidence type="ECO:0000256" key="7">
    <source>
        <dbReference type="SAM" id="MobiDB-lite"/>
    </source>
</evidence>
<dbReference type="PROSITE" id="PS00440">
    <property type="entry name" value="ACYLTRANSF_C_2"/>
    <property type="match status" value="1"/>
</dbReference>
<feature type="region of interest" description="Disordered" evidence="7">
    <location>
        <begin position="1259"/>
        <end position="1285"/>
    </location>
</feature>
<evidence type="ECO:0000256" key="6">
    <source>
        <dbReference type="SAM" id="Coils"/>
    </source>
</evidence>
<dbReference type="EMBL" id="BRYA01000336">
    <property type="protein sequence ID" value="GMI47263.1"/>
    <property type="molecule type" value="Genomic_DNA"/>
</dbReference>
<feature type="active site" description="Proton acceptor" evidence="5">
    <location>
        <position position="745"/>
    </location>
</feature>
<evidence type="ECO:0000313" key="10">
    <source>
        <dbReference type="Proteomes" id="UP001165065"/>
    </source>
</evidence>
<dbReference type="GO" id="GO:0005739">
    <property type="term" value="C:mitochondrion"/>
    <property type="evidence" value="ECO:0007669"/>
    <property type="project" value="TreeGrafter"/>
</dbReference>
<evidence type="ECO:0000256" key="3">
    <source>
        <dbReference type="ARBA" id="ARBA00022837"/>
    </source>
</evidence>
<feature type="compositionally biased region" description="Basic and acidic residues" evidence="7">
    <location>
        <begin position="1"/>
        <end position="15"/>
    </location>
</feature>
<feature type="compositionally biased region" description="Basic and acidic residues" evidence="7">
    <location>
        <begin position="272"/>
        <end position="285"/>
    </location>
</feature>
<dbReference type="Proteomes" id="UP001165065">
    <property type="component" value="Unassembled WGS sequence"/>
</dbReference>
<dbReference type="Gene3D" id="3.30.559.10">
    <property type="entry name" value="Chloramphenicol acetyltransferase-like domain"/>
    <property type="match status" value="1"/>
</dbReference>
<evidence type="ECO:0000256" key="5">
    <source>
        <dbReference type="PIRSR" id="PIRSR600542-1"/>
    </source>
</evidence>
<feature type="coiled-coil region" evidence="6">
    <location>
        <begin position="1527"/>
        <end position="1558"/>
    </location>
</feature>
<organism evidence="9 10">
    <name type="scientific">Triparma columacea</name>
    <dbReference type="NCBI Taxonomy" id="722753"/>
    <lineage>
        <taxon>Eukaryota</taxon>
        <taxon>Sar</taxon>
        <taxon>Stramenopiles</taxon>
        <taxon>Ochrophyta</taxon>
        <taxon>Bolidophyceae</taxon>
        <taxon>Parmales</taxon>
        <taxon>Triparmaceae</taxon>
        <taxon>Triparma</taxon>
    </lineage>
</organism>
<dbReference type="GO" id="GO:0004095">
    <property type="term" value="F:carnitine O-palmitoyltransferase activity"/>
    <property type="evidence" value="ECO:0007669"/>
    <property type="project" value="TreeGrafter"/>
</dbReference>
<dbReference type="InterPro" id="IPR039551">
    <property type="entry name" value="Cho/carn_acyl_trans"/>
</dbReference>
<feature type="compositionally biased region" description="Acidic residues" evidence="7">
    <location>
        <begin position="60"/>
        <end position="72"/>
    </location>
</feature>
<gene>
    <name evidence="9" type="ORF">TrCOL_g10551</name>
</gene>